<evidence type="ECO:0000256" key="5">
    <source>
        <dbReference type="ARBA" id="ARBA00022723"/>
    </source>
</evidence>
<dbReference type="InterPro" id="IPR002934">
    <property type="entry name" value="Polymerase_NTP_transf_dom"/>
</dbReference>
<keyword evidence="4" id="KW-0548">Nucleotidyltransferase</keyword>
<gene>
    <name evidence="11" type="ORF">COA07_13515</name>
</gene>
<comment type="similarity">
    <text evidence="9">Belongs to the MntA antitoxin family.</text>
</comment>
<dbReference type="PANTHER" id="PTHR33571">
    <property type="entry name" value="SSL8005 PROTEIN"/>
    <property type="match status" value="1"/>
</dbReference>
<keyword evidence="8" id="KW-0460">Magnesium</keyword>
<keyword evidence="5" id="KW-0479">Metal-binding</keyword>
<dbReference type="GO" id="GO:0005524">
    <property type="term" value="F:ATP binding"/>
    <property type="evidence" value="ECO:0007669"/>
    <property type="project" value="UniProtKB-KW"/>
</dbReference>
<evidence type="ECO:0000256" key="3">
    <source>
        <dbReference type="ARBA" id="ARBA00022679"/>
    </source>
</evidence>
<accession>A0A2A4I4X7</accession>
<evidence type="ECO:0000256" key="8">
    <source>
        <dbReference type="ARBA" id="ARBA00022842"/>
    </source>
</evidence>
<name>A0A2A4I4X7_9SPHN</name>
<evidence type="ECO:0000256" key="6">
    <source>
        <dbReference type="ARBA" id="ARBA00022741"/>
    </source>
</evidence>
<sequence>MMTRAEALRRLRTHRADLHAMGIEHVAIFGSTAREEAGARSDLDLVVKLRPDMRLGWDFFTLDDRVGALLGVRVDIVTEPTDRPRLQAEIDRDRVDAF</sequence>
<dbReference type="SUPFAM" id="SSF81301">
    <property type="entry name" value="Nucleotidyltransferase"/>
    <property type="match status" value="1"/>
</dbReference>
<keyword evidence="2" id="KW-1277">Toxin-antitoxin system</keyword>
<dbReference type="EMBL" id="NWVC01000007">
    <property type="protein sequence ID" value="PCG13535.1"/>
    <property type="molecule type" value="Genomic_DNA"/>
</dbReference>
<evidence type="ECO:0000256" key="2">
    <source>
        <dbReference type="ARBA" id="ARBA00022649"/>
    </source>
</evidence>
<dbReference type="AlphaFoldDB" id="A0A2A4I4X7"/>
<dbReference type="GO" id="GO:0016779">
    <property type="term" value="F:nucleotidyltransferase activity"/>
    <property type="evidence" value="ECO:0007669"/>
    <property type="project" value="UniProtKB-KW"/>
</dbReference>
<keyword evidence="7" id="KW-0067">ATP-binding</keyword>
<dbReference type="Proteomes" id="UP000218323">
    <property type="component" value="Unassembled WGS sequence"/>
</dbReference>
<comment type="caution">
    <text evidence="11">The sequence shown here is derived from an EMBL/GenBank/DDBJ whole genome shotgun (WGS) entry which is preliminary data.</text>
</comment>
<reference evidence="11 12" key="1">
    <citation type="submission" date="2017-09" db="EMBL/GenBank/DDBJ databases">
        <title>Sphingomonas adhaesiva DSM 7418, whole genome shotgun sequence.</title>
        <authorList>
            <person name="Feng G."/>
            <person name="Zhu H."/>
        </authorList>
    </citation>
    <scope>NUCLEOTIDE SEQUENCE [LARGE SCALE GENOMIC DNA]</scope>
    <source>
        <strain evidence="11 12">DSM 7418</strain>
    </source>
</reference>
<keyword evidence="6" id="KW-0547">Nucleotide-binding</keyword>
<dbReference type="Pfam" id="PF01909">
    <property type="entry name" value="NTP_transf_2"/>
    <property type="match status" value="1"/>
</dbReference>
<evidence type="ECO:0000256" key="7">
    <source>
        <dbReference type="ARBA" id="ARBA00022840"/>
    </source>
</evidence>
<proteinExistence type="inferred from homology"/>
<dbReference type="InterPro" id="IPR043519">
    <property type="entry name" value="NT_sf"/>
</dbReference>
<dbReference type="GO" id="GO:0046872">
    <property type="term" value="F:metal ion binding"/>
    <property type="evidence" value="ECO:0007669"/>
    <property type="project" value="UniProtKB-KW"/>
</dbReference>
<dbReference type="InterPro" id="IPR052038">
    <property type="entry name" value="Type-VII_TA_antitoxin"/>
</dbReference>
<evidence type="ECO:0000256" key="4">
    <source>
        <dbReference type="ARBA" id="ARBA00022695"/>
    </source>
</evidence>
<evidence type="ECO:0000256" key="9">
    <source>
        <dbReference type="ARBA" id="ARBA00038276"/>
    </source>
</evidence>
<dbReference type="PANTHER" id="PTHR33571:SF12">
    <property type="entry name" value="BSL3053 PROTEIN"/>
    <property type="match status" value="1"/>
</dbReference>
<protein>
    <submittedName>
        <fullName evidence="11">DNA polymerase III subunit beta</fullName>
    </submittedName>
</protein>
<feature type="domain" description="Polymerase nucleotidyl transferase" evidence="10">
    <location>
        <begin position="11"/>
        <end position="84"/>
    </location>
</feature>
<keyword evidence="3" id="KW-0808">Transferase</keyword>
<dbReference type="CDD" id="cd05403">
    <property type="entry name" value="NT_KNTase_like"/>
    <property type="match status" value="1"/>
</dbReference>
<evidence type="ECO:0000313" key="12">
    <source>
        <dbReference type="Proteomes" id="UP000218323"/>
    </source>
</evidence>
<evidence type="ECO:0000256" key="1">
    <source>
        <dbReference type="ARBA" id="ARBA00001946"/>
    </source>
</evidence>
<organism evidence="11 12">
    <name type="scientific">Sphingomonas adhaesiva</name>
    <dbReference type="NCBI Taxonomy" id="28212"/>
    <lineage>
        <taxon>Bacteria</taxon>
        <taxon>Pseudomonadati</taxon>
        <taxon>Pseudomonadota</taxon>
        <taxon>Alphaproteobacteria</taxon>
        <taxon>Sphingomonadales</taxon>
        <taxon>Sphingomonadaceae</taxon>
        <taxon>Sphingomonas</taxon>
    </lineage>
</organism>
<keyword evidence="12" id="KW-1185">Reference proteome</keyword>
<comment type="cofactor">
    <cofactor evidence="1">
        <name>Mg(2+)</name>
        <dbReference type="ChEBI" id="CHEBI:18420"/>
    </cofactor>
</comment>
<dbReference type="Gene3D" id="3.30.460.10">
    <property type="entry name" value="Beta Polymerase, domain 2"/>
    <property type="match status" value="1"/>
</dbReference>
<evidence type="ECO:0000313" key="11">
    <source>
        <dbReference type="EMBL" id="PCG13535.1"/>
    </source>
</evidence>
<evidence type="ECO:0000259" key="10">
    <source>
        <dbReference type="Pfam" id="PF01909"/>
    </source>
</evidence>